<dbReference type="PANTHER" id="PTHR46197:SF3">
    <property type="entry name" value="AB HYDROLASE-1 DOMAIN-CONTAINING PROTEIN"/>
    <property type="match status" value="1"/>
</dbReference>
<dbReference type="GeneID" id="41718976"/>
<keyword evidence="2" id="KW-0963">Cytoplasm</keyword>
<gene>
    <name evidence="5" type="ORF">IC006_2692</name>
    <name evidence="6" type="ORF">IC007_2706</name>
</gene>
<comment type="similarity">
    <text evidence="3">Belongs to the AB hydrolase superfamily. ABHD14 family.</text>
</comment>
<keyword evidence="7" id="KW-1185">Reference proteome</keyword>
<proteinExistence type="inferred from homology"/>
<dbReference type="Pfam" id="PF00561">
    <property type="entry name" value="Abhydrolase_1"/>
    <property type="match status" value="1"/>
</dbReference>
<dbReference type="STRING" id="1294262.GCA_001316085_00625"/>
<reference evidence="5 7" key="2">
    <citation type="journal article" date="2020" name="Int. J. Syst. Evol. Microbiol.">
        <title>Sulfuracidifex tepidarius gen. nov., sp. nov. and transfer of Sulfolobus metallicus Huber and Stetter 1992 to the genus Sulfuracidifex as Sulfuracidifex metallicus comb. nov.</title>
        <authorList>
            <person name="Itoh T."/>
            <person name="Miura T."/>
            <person name="Sakai H.D."/>
            <person name="Kato S."/>
            <person name="Ohkuma M."/>
            <person name="Takashina T."/>
        </authorList>
    </citation>
    <scope>NUCLEOTIDE SEQUENCE [LARGE SCALE GENOMIC DNA]</scope>
    <source>
        <strain evidence="5 7">IC-006</strain>
        <strain evidence="6">IC-007</strain>
    </source>
</reference>
<evidence type="ECO:0000313" key="5">
    <source>
        <dbReference type="EMBL" id="BBG25357.1"/>
    </source>
</evidence>
<dbReference type="GO" id="GO:0016787">
    <property type="term" value="F:hydrolase activity"/>
    <property type="evidence" value="ECO:0007669"/>
    <property type="project" value="UniProtKB-KW"/>
</dbReference>
<evidence type="ECO:0000256" key="1">
    <source>
        <dbReference type="ARBA" id="ARBA00004496"/>
    </source>
</evidence>
<dbReference type="Proteomes" id="UP000325030">
    <property type="component" value="Chromosome"/>
</dbReference>
<evidence type="ECO:0000256" key="3">
    <source>
        <dbReference type="ARBA" id="ARBA00037942"/>
    </source>
</evidence>
<dbReference type="SUPFAM" id="SSF53474">
    <property type="entry name" value="alpha/beta-Hydrolases"/>
    <property type="match status" value="1"/>
</dbReference>
<dbReference type="Gene3D" id="3.40.50.1820">
    <property type="entry name" value="alpha/beta hydrolase"/>
    <property type="match status" value="1"/>
</dbReference>
<dbReference type="Proteomes" id="UP000322983">
    <property type="component" value="Chromosome"/>
</dbReference>
<sequence>MLSLEDKYVEVKGTKIHYLEKGNGRPFLLFHGARFNAYTYKETGTIDTIADSGFKAISVDFPGYGKSSSGSFSGISDFINYFIDETKFEKPIILGASMGGEAVLGFAVKHPDKVGGLVLVGAVGVSSYERELPKLDGKPVLLIWGSNDSVSSRSNAELIQKYVKTSKFFTIGKQHACYLDDPNGFNEKIKEFLKGL</sequence>
<dbReference type="AlphaFoldDB" id="A0A510DYU5"/>
<dbReference type="GO" id="GO:0005737">
    <property type="term" value="C:cytoplasm"/>
    <property type="evidence" value="ECO:0007669"/>
    <property type="project" value="UniProtKB-SubCell"/>
</dbReference>
<name>A0A510DYU5_9CREN</name>
<dbReference type="EMBL" id="AP018929">
    <property type="protein sequence ID" value="BBG25357.1"/>
    <property type="molecule type" value="Genomic_DNA"/>
</dbReference>
<dbReference type="PANTHER" id="PTHR46197">
    <property type="entry name" value="PROTEIN ABHD14B-LIKE"/>
    <property type="match status" value="1"/>
</dbReference>
<accession>A0A510DYU5</accession>
<evidence type="ECO:0000313" key="6">
    <source>
        <dbReference type="EMBL" id="BBG28151.1"/>
    </source>
</evidence>
<keyword evidence="6" id="KW-0378">Hydrolase</keyword>
<organism evidence="5 7">
    <name type="scientific">Sulfuracidifex tepidarius</name>
    <dbReference type="NCBI Taxonomy" id="1294262"/>
    <lineage>
        <taxon>Archaea</taxon>
        <taxon>Thermoproteota</taxon>
        <taxon>Thermoprotei</taxon>
        <taxon>Sulfolobales</taxon>
        <taxon>Sulfolobaceae</taxon>
        <taxon>Sulfuracidifex</taxon>
    </lineage>
</organism>
<dbReference type="InterPro" id="IPR029058">
    <property type="entry name" value="AB_hydrolase_fold"/>
</dbReference>
<evidence type="ECO:0000313" key="7">
    <source>
        <dbReference type="Proteomes" id="UP000322983"/>
    </source>
</evidence>
<dbReference type="EMBL" id="AP018930">
    <property type="protein sequence ID" value="BBG28151.1"/>
    <property type="molecule type" value="Genomic_DNA"/>
</dbReference>
<dbReference type="PRINTS" id="PR00111">
    <property type="entry name" value="ABHYDROLASE"/>
</dbReference>
<dbReference type="KEGG" id="step:IC006_2692"/>
<feature type="domain" description="AB hydrolase-1" evidence="4">
    <location>
        <begin position="26"/>
        <end position="126"/>
    </location>
</feature>
<evidence type="ECO:0000256" key="2">
    <source>
        <dbReference type="ARBA" id="ARBA00022490"/>
    </source>
</evidence>
<reference evidence="8" key="1">
    <citation type="submission" date="2018-09" db="EMBL/GenBank/DDBJ databases">
        <title>Complete Genome Sequencing of Sulfolobus sp. JCM 16834.</title>
        <authorList>
            <person name="Kato S."/>
            <person name="Itoh T."/>
            <person name="Ohkuma M."/>
        </authorList>
    </citation>
    <scope>NUCLEOTIDE SEQUENCE [LARGE SCALE GENOMIC DNA]</scope>
    <source>
        <strain evidence="8">IC-007</strain>
    </source>
</reference>
<comment type="subcellular location">
    <subcellularLocation>
        <location evidence="1">Cytoplasm</location>
    </subcellularLocation>
</comment>
<dbReference type="RefSeq" id="WP_054845212.1">
    <property type="nucleotide sequence ID" value="NZ_AP018929.1"/>
</dbReference>
<dbReference type="OrthoDB" id="7531at2157"/>
<protein>
    <submittedName>
        <fullName evidence="5 6">2-hydroxy-6-oxononadienedioate</fullName>
    </submittedName>
</protein>
<accession>A0A510E6H9</accession>
<evidence type="ECO:0000313" key="8">
    <source>
        <dbReference type="Proteomes" id="UP000325030"/>
    </source>
</evidence>
<dbReference type="InterPro" id="IPR000073">
    <property type="entry name" value="AB_hydrolase_1"/>
</dbReference>
<evidence type="ECO:0000259" key="4">
    <source>
        <dbReference type="Pfam" id="PF00561"/>
    </source>
</evidence>